<dbReference type="PANTHER" id="PTHR12106:SF10">
    <property type="entry name" value="VPS10 DOMAIN-CONTAINING RECEPTOR SORCS3"/>
    <property type="match status" value="1"/>
</dbReference>
<sequence>MSENPYVSGTISTKSSAPGIIVATGNIGAELSYNNVGMFVSSDAGNSWRPWLIGLAVSGCLFSHQITRDRRGSLGPA</sequence>
<evidence type="ECO:0000313" key="3">
    <source>
        <dbReference type="EMBL" id="MEQ2259546.1"/>
    </source>
</evidence>
<dbReference type="Pfam" id="PF15902">
    <property type="entry name" value="Sortilin-Vps10"/>
    <property type="match status" value="1"/>
</dbReference>
<comment type="caution">
    <text evidence="3">The sequence shown here is derived from an EMBL/GenBank/DDBJ whole genome shotgun (WGS) entry which is preliminary data.</text>
</comment>
<dbReference type="EMBL" id="JAHRIM010004225">
    <property type="protein sequence ID" value="MEQ2259546.1"/>
    <property type="molecule type" value="Genomic_DNA"/>
</dbReference>
<evidence type="ECO:0000256" key="1">
    <source>
        <dbReference type="ARBA" id="ARBA00022737"/>
    </source>
</evidence>
<dbReference type="InterPro" id="IPR031778">
    <property type="entry name" value="Sortilin_N"/>
</dbReference>
<dbReference type="InterPro" id="IPR050310">
    <property type="entry name" value="VPS10-sortilin"/>
</dbReference>
<dbReference type="InterPro" id="IPR036278">
    <property type="entry name" value="Sialidase_sf"/>
</dbReference>
<accession>A0ABV0VQN7</accession>
<dbReference type="SUPFAM" id="SSF50939">
    <property type="entry name" value="Sialidases"/>
    <property type="match status" value="1"/>
</dbReference>
<keyword evidence="4" id="KW-1185">Reference proteome</keyword>
<organism evidence="3 4">
    <name type="scientific">Xenotaenia resolanae</name>
    <dbReference type="NCBI Taxonomy" id="208358"/>
    <lineage>
        <taxon>Eukaryota</taxon>
        <taxon>Metazoa</taxon>
        <taxon>Chordata</taxon>
        <taxon>Craniata</taxon>
        <taxon>Vertebrata</taxon>
        <taxon>Euteleostomi</taxon>
        <taxon>Actinopterygii</taxon>
        <taxon>Neopterygii</taxon>
        <taxon>Teleostei</taxon>
        <taxon>Neoteleostei</taxon>
        <taxon>Acanthomorphata</taxon>
        <taxon>Ovalentaria</taxon>
        <taxon>Atherinomorphae</taxon>
        <taxon>Cyprinodontiformes</taxon>
        <taxon>Goodeidae</taxon>
        <taxon>Xenotaenia</taxon>
    </lineage>
</organism>
<protein>
    <submittedName>
        <fullName evidence="3">VPS10 domain-containing receptor SorCS3</fullName>
    </submittedName>
</protein>
<feature type="domain" description="Sortilin N-terminal" evidence="2">
    <location>
        <begin position="8"/>
        <end position="50"/>
    </location>
</feature>
<keyword evidence="1" id="KW-0677">Repeat</keyword>
<name>A0ABV0VQN7_9TELE</name>
<dbReference type="PANTHER" id="PTHR12106">
    <property type="entry name" value="SORTILIN RELATED"/>
    <property type="match status" value="1"/>
</dbReference>
<dbReference type="Proteomes" id="UP001444071">
    <property type="component" value="Unassembled WGS sequence"/>
</dbReference>
<reference evidence="3 4" key="1">
    <citation type="submission" date="2021-06" db="EMBL/GenBank/DDBJ databases">
        <authorList>
            <person name="Palmer J.M."/>
        </authorList>
    </citation>
    <scope>NUCLEOTIDE SEQUENCE [LARGE SCALE GENOMIC DNA]</scope>
    <source>
        <strain evidence="3 4">XR_2019</strain>
        <tissue evidence="3">Muscle</tissue>
    </source>
</reference>
<evidence type="ECO:0000313" key="4">
    <source>
        <dbReference type="Proteomes" id="UP001444071"/>
    </source>
</evidence>
<gene>
    <name evidence="3" type="primary">SORCS3</name>
    <name evidence="3" type="ORF">XENORESO_013497</name>
</gene>
<proteinExistence type="predicted"/>
<keyword evidence="3" id="KW-0675">Receptor</keyword>
<evidence type="ECO:0000259" key="2">
    <source>
        <dbReference type="Pfam" id="PF15902"/>
    </source>
</evidence>